<dbReference type="AlphaFoldDB" id="F5SX02"/>
<accession>F5SX02</accession>
<dbReference type="OrthoDB" id="5624645at2"/>
<sequence length="170" mass="18748">MKQIIFLALMIMPLLSFAGPSEVLLSLLKTPPSERIQLSSEKLNALETLKKLGIINSEPDIVADYNHIYMANKQLPILGGVLLALDDEYFDSYVGCCVNPGIALVIHVGKKNADALRLMEFAKENACSVTPFEQAIMANELEESLLETSNKEDIVVLSCKLHDEANTQIE</sequence>
<keyword evidence="2" id="KW-1185">Reference proteome</keyword>
<dbReference type="Proteomes" id="UP000003544">
    <property type="component" value="Unassembled WGS sequence"/>
</dbReference>
<reference evidence="1 2" key="1">
    <citation type="journal article" date="2011" name="J. Bacteriol.">
        <title>Draft genome sequence of Methylophaga aminisulfidivorans MP T.</title>
        <authorList>
            <person name="Han G.H."/>
            <person name="Kim W."/>
            <person name="Chun J."/>
            <person name="Kim S.W."/>
        </authorList>
    </citation>
    <scope>NUCLEOTIDE SEQUENCE [LARGE SCALE GENOMIC DNA]</scope>
    <source>
        <strain evidence="2">MP(T)</strain>
    </source>
</reference>
<organism evidence="1 2">
    <name type="scientific">Methylophaga aminisulfidivorans MP</name>
    <dbReference type="NCBI Taxonomy" id="1026882"/>
    <lineage>
        <taxon>Bacteria</taxon>
        <taxon>Pseudomonadati</taxon>
        <taxon>Pseudomonadota</taxon>
        <taxon>Gammaproteobacteria</taxon>
        <taxon>Thiotrichales</taxon>
        <taxon>Piscirickettsiaceae</taxon>
        <taxon>Methylophaga</taxon>
    </lineage>
</organism>
<evidence type="ECO:0000313" key="1">
    <source>
        <dbReference type="EMBL" id="EGL54895.1"/>
    </source>
</evidence>
<proteinExistence type="predicted"/>
<comment type="caution">
    <text evidence="1">The sequence shown here is derived from an EMBL/GenBank/DDBJ whole genome shotgun (WGS) entry which is preliminary data.</text>
</comment>
<dbReference type="EMBL" id="AFIG01000001">
    <property type="protein sequence ID" value="EGL54895.1"/>
    <property type="molecule type" value="Genomic_DNA"/>
</dbReference>
<evidence type="ECO:0000313" key="2">
    <source>
        <dbReference type="Proteomes" id="UP000003544"/>
    </source>
</evidence>
<dbReference type="RefSeq" id="WP_007144781.1">
    <property type="nucleotide sequence ID" value="NZ_AFIG01000001.1"/>
</dbReference>
<name>F5SX02_9GAMM</name>
<gene>
    <name evidence="1" type="ORF">MAMP_01889</name>
</gene>
<protein>
    <submittedName>
        <fullName evidence="1">Uncharacterized protein</fullName>
    </submittedName>
</protein>
<dbReference type="eggNOG" id="ENOG5034B95">
    <property type="taxonomic scope" value="Bacteria"/>
</dbReference>